<name>A0A7U9L084_9ACTN</name>
<dbReference type="RefSeq" id="WP_125047329.1">
    <property type="nucleotide sequence ID" value="NZ_BHZC01000001.1"/>
</dbReference>
<protein>
    <submittedName>
        <fullName evidence="1">Uncharacterized protein</fullName>
    </submittedName>
</protein>
<dbReference type="OrthoDB" id="4184037at2"/>
<gene>
    <name evidence="1" type="ORF">OEIGOIKO_05833</name>
</gene>
<dbReference type="AlphaFoldDB" id="A0A7U9L084"/>
<dbReference type="GeneID" id="95624597"/>
<reference evidence="1 2" key="1">
    <citation type="submission" date="2018-11" db="EMBL/GenBank/DDBJ databases">
        <title>Whole genome sequence of Streptomyces chrestomyceticus NBRC 13444(T).</title>
        <authorList>
            <person name="Komaki H."/>
            <person name="Tamura T."/>
        </authorList>
    </citation>
    <scope>NUCLEOTIDE SEQUENCE [LARGE SCALE GENOMIC DNA]</scope>
    <source>
        <strain evidence="1 2">NBRC 13444</strain>
    </source>
</reference>
<comment type="caution">
    <text evidence="1">The sequence shown here is derived from an EMBL/GenBank/DDBJ whole genome shotgun (WGS) entry which is preliminary data.</text>
</comment>
<dbReference type="Proteomes" id="UP000287830">
    <property type="component" value="Unassembled WGS sequence"/>
</dbReference>
<dbReference type="EMBL" id="BHZC01000001">
    <property type="protein sequence ID" value="GCD38023.1"/>
    <property type="molecule type" value="Genomic_DNA"/>
</dbReference>
<sequence>MKCAEPLFETGSDHSIYDCVLELRHAGAHEDARRRKYPRAVGLGLDEDINDLITDGHPVHSLWDLDEREYPIVVETVTRYVLWVSAPSEDDALAHYADDPTDISLNGEVAIDGSIEVQRLDHFDYPEALATRHYGKKIGPELQCPDCRRLSFTRSAFHDPMRRCHGPITWRPWPSGKGASRDYVATPMPDRKQVAA</sequence>
<accession>A0A7U9L084</accession>
<organism evidence="1 2">
    <name type="scientific">Streptomyces chrestomyceticus JCM 4735</name>
    <dbReference type="NCBI Taxonomy" id="1306181"/>
    <lineage>
        <taxon>Bacteria</taxon>
        <taxon>Bacillati</taxon>
        <taxon>Actinomycetota</taxon>
        <taxon>Actinomycetes</taxon>
        <taxon>Kitasatosporales</taxon>
        <taxon>Streptomycetaceae</taxon>
        <taxon>Streptomyces</taxon>
    </lineage>
</organism>
<evidence type="ECO:0000313" key="2">
    <source>
        <dbReference type="Proteomes" id="UP000287830"/>
    </source>
</evidence>
<evidence type="ECO:0000313" key="1">
    <source>
        <dbReference type="EMBL" id="GCD38023.1"/>
    </source>
</evidence>
<proteinExistence type="predicted"/>